<dbReference type="PROSITE" id="PS01317">
    <property type="entry name" value="SSRP"/>
    <property type="match status" value="1"/>
</dbReference>
<dbReference type="Proteomes" id="UP000617426">
    <property type="component" value="Unassembled WGS sequence"/>
</dbReference>
<dbReference type="InterPro" id="IPR023620">
    <property type="entry name" value="SmpB"/>
</dbReference>
<protein>
    <recommendedName>
        <fullName evidence="3">SsrA-binding protein</fullName>
    </recommendedName>
    <alternativeName>
        <fullName evidence="3">Small protein B</fullName>
    </alternativeName>
</protein>
<dbReference type="InterPro" id="IPR020081">
    <property type="entry name" value="SsrA-bd_prot_CS"/>
</dbReference>
<feature type="region of interest" description="Disordered" evidence="4">
    <location>
        <begin position="149"/>
        <end position="175"/>
    </location>
</feature>
<dbReference type="RefSeq" id="WP_184453453.1">
    <property type="nucleotide sequence ID" value="NZ_JACHMK010000001.1"/>
</dbReference>
<dbReference type="EMBL" id="JACHMK010000001">
    <property type="protein sequence ID" value="MBB6335199.1"/>
    <property type="molecule type" value="Genomic_DNA"/>
</dbReference>
<dbReference type="PANTHER" id="PTHR30308:SF2">
    <property type="entry name" value="SSRA-BINDING PROTEIN"/>
    <property type="match status" value="1"/>
</dbReference>
<dbReference type="Pfam" id="PF01668">
    <property type="entry name" value="SmpB"/>
    <property type="match status" value="1"/>
</dbReference>
<gene>
    <name evidence="3" type="primary">smpB</name>
    <name evidence="5" type="ORF">HD592_001764</name>
</gene>
<sequence>MPKEWKKPKLTEGERRKAASDAKKTIARNKKARHDYLIEDTWEAGLVLTGTEVKALRMGRASLVDSWVEAKNGEAWLYGANIPMYAQGSWTNHAPTRKRKLLLHRSEILRIEQKVQAKGYTVVPLELYFIGGRAKVEIALAKGKQEFDKRHALREKQDKREAERAMSRYVKRPQR</sequence>
<dbReference type="GO" id="GO:0070930">
    <property type="term" value="P:trans-translation-dependent protein tagging"/>
    <property type="evidence" value="ECO:0007669"/>
    <property type="project" value="TreeGrafter"/>
</dbReference>
<feature type="compositionally biased region" description="Basic and acidic residues" evidence="4">
    <location>
        <begin position="149"/>
        <end position="166"/>
    </location>
</feature>
<dbReference type="GO" id="GO:0070929">
    <property type="term" value="P:trans-translation"/>
    <property type="evidence" value="ECO:0007669"/>
    <property type="project" value="UniProtKB-UniRule"/>
</dbReference>
<dbReference type="HAMAP" id="MF_00023">
    <property type="entry name" value="SmpB"/>
    <property type="match status" value="1"/>
</dbReference>
<evidence type="ECO:0000256" key="3">
    <source>
        <dbReference type="HAMAP-Rule" id="MF_00023"/>
    </source>
</evidence>
<reference evidence="5" key="1">
    <citation type="submission" date="2020-08" db="EMBL/GenBank/DDBJ databases">
        <title>Sequencing the genomes of 1000 actinobacteria strains.</title>
        <authorList>
            <person name="Klenk H.-P."/>
        </authorList>
    </citation>
    <scope>NUCLEOTIDE SEQUENCE</scope>
    <source>
        <strain evidence="5">DSM 10695</strain>
    </source>
</reference>
<comment type="similarity">
    <text evidence="3">Belongs to the SmpB family.</text>
</comment>
<comment type="function">
    <text evidence="3">Required for rescue of stalled ribosomes mediated by trans-translation. Binds to transfer-messenger RNA (tmRNA), required for stable association of tmRNA with ribosomes. tmRNA and SmpB together mimic tRNA shape, replacing the anticodon stem-loop with SmpB. tmRNA is encoded by the ssrA gene; the 2 termini fold to resemble tRNA(Ala) and it encodes a 'tag peptide', a short internal open reading frame. During trans-translation Ala-aminoacylated tmRNA acts like a tRNA, entering the A-site of stalled ribosomes, displacing the stalled mRNA. The ribosome then switches to translate the ORF on the tmRNA; the nascent peptide is terminated with the 'tag peptide' encoded by the tmRNA and targeted for degradation. The ribosome is freed to recommence translation, which seems to be the essential function of trans-translation.</text>
</comment>
<keyword evidence="1 3" id="KW-0963">Cytoplasm</keyword>
<dbReference type="CDD" id="cd09294">
    <property type="entry name" value="SmpB"/>
    <property type="match status" value="1"/>
</dbReference>
<evidence type="ECO:0000256" key="1">
    <source>
        <dbReference type="ARBA" id="ARBA00022490"/>
    </source>
</evidence>
<proteinExistence type="inferred from homology"/>
<dbReference type="SUPFAM" id="SSF74982">
    <property type="entry name" value="Small protein B (SmpB)"/>
    <property type="match status" value="1"/>
</dbReference>
<keyword evidence="6" id="KW-1185">Reference proteome</keyword>
<dbReference type="AlphaFoldDB" id="A0A923E3E9"/>
<dbReference type="PANTHER" id="PTHR30308">
    <property type="entry name" value="TMRNA-BINDING COMPONENT OF TRANS-TRANSLATION TAGGING COMPLEX"/>
    <property type="match status" value="1"/>
</dbReference>
<dbReference type="InterPro" id="IPR000037">
    <property type="entry name" value="SsrA-bd_prot"/>
</dbReference>
<dbReference type="GO" id="GO:0003723">
    <property type="term" value="F:RNA binding"/>
    <property type="evidence" value="ECO:0007669"/>
    <property type="project" value="UniProtKB-UniRule"/>
</dbReference>
<dbReference type="NCBIfam" id="TIGR00086">
    <property type="entry name" value="smpB"/>
    <property type="match status" value="1"/>
</dbReference>
<comment type="subcellular location">
    <subcellularLocation>
        <location evidence="3">Cytoplasm</location>
    </subcellularLocation>
    <text evidence="3">The tmRNA-SmpB complex associates with stalled 70S ribosomes.</text>
</comment>
<dbReference type="Gene3D" id="2.40.280.10">
    <property type="match status" value="1"/>
</dbReference>
<name>A0A923E3E9_9ACTO</name>
<accession>A0A923E3E9</accession>
<feature type="region of interest" description="Disordered" evidence="4">
    <location>
        <begin position="1"/>
        <end position="25"/>
    </location>
</feature>
<organism evidence="5 6">
    <name type="scientific">Schaalia hyovaginalis</name>
    <dbReference type="NCBI Taxonomy" id="29316"/>
    <lineage>
        <taxon>Bacteria</taxon>
        <taxon>Bacillati</taxon>
        <taxon>Actinomycetota</taxon>
        <taxon>Actinomycetes</taxon>
        <taxon>Actinomycetales</taxon>
        <taxon>Actinomycetaceae</taxon>
        <taxon>Schaalia</taxon>
    </lineage>
</organism>
<dbReference type="GO" id="GO:0005829">
    <property type="term" value="C:cytosol"/>
    <property type="evidence" value="ECO:0007669"/>
    <property type="project" value="TreeGrafter"/>
</dbReference>
<comment type="caution">
    <text evidence="5">The sequence shown here is derived from an EMBL/GenBank/DDBJ whole genome shotgun (WGS) entry which is preliminary data.</text>
</comment>
<evidence type="ECO:0000313" key="5">
    <source>
        <dbReference type="EMBL" id="MBB6335199.1"/>
    </source>
</evidence>
<feature type="compositionally biased region" description="Basic and acidic residues" evidence="4">
    <location>
        <begin position="1"/>
        <end position="24"/>
    </location>
</feature>
<evidence type="ECO:0000256" key="2">
    <source>
        <dbReference type="ARBA" id="ARBA00022884"/>
    </source>
</evidence>
<evidence type="ECO:0000256" key="4">
    <source>
        <dbReference type="SAM" id="MobiDB-lite"/>
    </source>
</evidence>
<keyword evidence="2 3" id="KW-0694">RNA-binding</keyword>
<evidence type="ECO:0000313" key="6">
    <source>
        <dbReference type="Proteomes" id="UP000617426"/>
    </source>
</evidence>
<dbReference type="NCBIfam" id="NF003843">
    <property type="entry name" value="PRK05422.1"/>
    <property type="match status" value="1"/>
</dbReference>